<evidence type="ECO:0000313" key="2">
    <source>
        <dbReference type="Proteomes" id="UP000003299"/>
    </source>
</evidence>
<comment type="caution">
    <text evidence="1">The sequence shown here is derived from an EMBL/GenBank/DDBJ whole genome shotgun (WGS) entry which is preliminary data.</text>
</comment>
<dbReference type="Proteomes" id="UP000003299">
    <property type="component" value="Unassembled WGS sequence"/>
</dbReference>
<evidence type="ECO:0000313" key="1">
    <source>
        <dbReference type="EMBL" id="EGD09254.1"/>
    </source>
</evidence>
<proteinExistence type="predicted"/>
<dbReference type="AlphaFoldDB" id="F0BE42"/>
<name>F0BE42_9XANT</name>
<dbReference type="EMBL" id="AEQV01000079">
    <property type="protein sequence ID" value="EGD09254.1"/>
    <property type="molecule type" value="Genomic_DNA"/>
</dbReference>
<sequence length="71" mass="7532">MAMRRVWGISTALCVCFPKHGSGKGGTSRKQTSRDHLADIVAAGKNCIIPEAQHLEAFALQKGIARGVRAG</sequence>
<organism evidence="1 2">
    <name type="scientific">Xanthomonas vesicatoria ATCC 35937</name>
    <dbReference type="NCBI Taxonomy" id="925775"/>
    <lineage>
        <taxon>Bacteria</taxon>
        <taxon>Pseudomonadati</taxon>
        <taxon>Pseudomonadota</taxon>
        <taxon>Gammaproteobacteria</taxon>
        <taxon>Lysobacterales</taxon>
        <taxon>Lysobacteraceae</taxon>
        <taxon>Xanthomonas</taxon>
    </lineage>
</organism>
<accession>F0BE42</accession>
<protein>
    <submittedName>
        <fullName evidence="1">Uncharacterized protein</fullName>
    </submittedName>
</protein>
<gene>
    <name evidence="1" type="ORF">XVE_2469</name>
</gene>
<reference evidence="1 2" key="1">
    <citation type="journal article" date="2011" name="BMC Genomics">
        <title>Comparative genomics reveals diversity among xanthomonads infecting tomato and pepper.</title>
        <authorList>
            <person name="Potnis N."/>
            <person name="Krasileva K."/>
            <person name="Chow V."/>
            <person name="Almeida N.F."/>
            <person name="Patil P.B."/>
            <person name="Ryan R.P."/>
            <person name="Sharlach M."/>
            <person name="Behlau F."/>
            <person name="Dow J.M."/>
            <person name="Momol M.T."/>
            <person name="White F.F."/>
            <person name="Preston J.F."/>
            <person name="Vinatzer B.A."/>
            <person name="Koebnik R."/>
            <person name="Setubal J.C."/>
            <person name="Norman D.J."/>
            <person name="Staskawicz B.J."/>
            <person name="Jones J.B."/>
        </authorList>
    </citation>
    <scope>NUCLEOTIDE SEQUENCE [LARGE SCALE GENOMIC DNA]</scope>
    <source>
        <strain evidence="1 2">ATCC 35937</strain>
    </source>
</reference>